<gene>
    <name evidence="3" type="ORF">THAPSDRAFT_1040</name>
</gene>
<dbReference type="RefSeq" id="XP_002286023.1">
    <property type="nucleotide sequence ID" value="XM_002285987.1"/>
</dbReference>
<feature type="transmembrane region" description="Helical" evidence="2">
    <location>
        <begin position="319"/>
        <end position="336"/>
    </location>
</feature>
<keyword evidence="2" id="KW-1133">Transmembrane helix</keyword>
<dbReference type="AlphaFoldDB" id="B8BT61"/>
<feature type="compositionally biased region" description="Polar residues" evidence="1">
    <location>
        <begin position="1"/>
        <end position="10"/>
    </location>
</feature>
<keyword evidence="4" id="KW-1185">Reference proteome</keyword>
<feature type="compositionally biased region" description="Basic and acidic residues" evidence="1">
    <location>
        <begin position="163"/>
        <end position="172"/>
    </location>
</feature>
<evidence type="ECO:0000313" key="4">
    <source>
        <dbReference type="Proteomes" id="UP000001449"/>
    </source>
</evidence>
<accession>B8BT61</accession>
<feature type="compositionally biased region" description="Acidic residues" evidence="1">
    <location>
        <begin position="173"/>
        <end position="183"/>
    </location>
</feature>
<feature type="compositionally biased region" description="Basic and acidic residues" evidence="1">
    <location>
        <begin position="250"/>
        <end position="260"/>
    </location>
</feature>
<dbReference type="OMA" id="ERTIYEP"/>
<sequence>MSCPTPTSPFAISHHSRPFAIRGGGTTTDTDEEYDDTMFGVIASFESELAEIRREAEIEAENEMEKLRGVIGPQRQYNREEDEEDIDWYVEEEAGDEGVWQDGEEGEYPEEESEMLDDEGRSEWVQRDERGGESDVDLQPVQEDEETIYMKDDNVQIQEEDERTIYEPREDIDQLEGESELSENEVGVPLPLQDGGEFDGEDVAQDVAITELINEPGEEEVVISIEESVVSVETDDGEVEEEAESVAIVERSKKTQPQKERKAKSIKTKSKKKARKIIHDDGEMDDIHGYGSTSVSMIQEKEVQSPPQTGLRYYLQTDLVRALVLFIATVVLSLWMQRLQRQMEAEGI</sequence>
<evidence type="ECO:0000313" key="3">
    <source>
        <dbReference type="EMBL" id="EED95664.1"/>
    </source>
</evidence>
<keyword evidence="2" id="KW-0472">Membrane</keyword>
<dbReference type="KEGG" id="tps:THAPSDRAFT_1040"/>
<dbReference type="EMBL" id="CM000638">
    <property type="protein sequence ID" value="EED95664.1"/>
    <property type="molecule type" value="Genomic_DNA"/>
</dbReference>
<reference evidence="3 4" key="2">
    <citation type="journal article" date="2008" name="Nature">
        <title>The Phaeodactylum genome reveals the evolutionary history of diatom genomes.</title>
        <authorList>
            <person name="Bowler C."/>
            <person name="Allen A.E."/>
            <person name="Badger J.H."/>
            <person name="Grimwood J."/>
            <person name="Jabbari K."/>
            <person name="Kuo A."/>
            <person name="Maheswari U."/>
            <person name="Martens C."/>
            <person name="Maumus F."/>
            <person name="Otillar R.P."/>
            <person name="Rayko E."/>
            <person name="Salamov A."/>
            <person name="Vandepoele K."/>
            <person name="Beszteri B."/>
            <person name="Gruber A."/>
            <person name="Heijde M."/>
            <person name="Katinka M."/>
            <person name="Mock T."/>
            <person name="Valentin K."/>
            <person name="Verret F."/>
            <person name="Berges J.A."/>
            <person name="Brownlee C."/>
            <person name="Cadoret J.P."/>
            <person name="Chiovitti A."/>
            <person name="Choi C.J."/>
            <person name="Coesel S."/>
            <person name="De Martino A."/>
            <person name="Detter J.C."/>
            <person name="Durkin C."/>
            <person name="Falciatore A."/>
            <person name="Fournet J."/>
            <person name="Haruta M."/>
            <person name="Huysman M.J."/>
            <person name="Jenkins B.D."/>
            <person name="Jiroutova K."/>
            <person name="Jorgensen R.E."/>
            <person name="Joubert Y."/>
            <person name="Kaplan A."/>
            <person name="Kroger N."/>
            <person name="Kroth P.G."/>
            <person name="La Roche J."/>
            <person name="Lindquist E."/>
            <person name="Lommer M."/>
            <person name="Martin-Jezequel V."/>
            <person name="Lopez P.J."/>
            <person name="Lucas S."/>
            <person name="Mangogna M."/>
            <person name="McGinnis K."/>
            <person name="Medlin L.K."/>
            <person name="Montsant A."/>
            <person name="Oudot-Le Secq M.P."/>
            <person name="Napoli C."/>
            <person name="Obornik M."/>
            <person name="Parker M.S."/>
            <person name="Petit J.L."/>
            <person name="Porcel B.M."/>
            <person name="Poulsen N."/>
            <person name="Robison M."/>
            <person name="Rychlewski L."/>
            <person name="Rynearson T.A."/>
            <person name="Schmutz J."/>
            <person name="Shapiro H."/>
            <person name="Siaut M."/>
            <person name="Stanley M."/>
            <person name="Sussman M.R."/>
            <person name="Taylor A.R."/>
            <person name="Vardi A."/>
            <person name="von Dassow P."/>
            <person name="Vyverman W."/>
            <person name="Willis A."/>
            <person name="Wyrwicz L.S."/>
            <person name="Rokhsar D.S."/>
            <person name="Weissenbach J."/>
            <person name="Armbrust E.V."/>
            <person name="Green B.R."/>
            <person name="Van de Peer Y."/>
            <person name="Grigoriev I.V."/>
        </authorList>
    </citation>
    <scope>NUCLEOTIDE SEQUENCE [LARGE SCALE GENOMIC DNA]</scope>
    <source>
        <strain evidence="3 4">CCMP1335</strain>
    </source>
</reference>
<dbReference type="PaxDb" id="35128-Thaps1040"/>
<dbReference type="GeneID" id="7449739"/>
<protein>
    <submittedName>
        <fullName evidence="3">Uncharacterized protein</fullName>
    </submittedName>
</protein>
<feature type="compositionally biased region" description="Basic and acidic residues" evidence="1">
    <location>
        <begin position="118"/>
        <end position="133"/>
    </location>
</feature>
<proteinExistence type="predicted"/>
<evidence type="ECO:0000256" key="2">
    <source>
        <dbReference type="SAM" id="Phobius"/>
    </source>
</evidence>
<organism evidence="3 4">
    <name type="scientific">Thalassiosira pseudonana</name>
    <name type="common">Marine diatom</name>
    <name type="synonym">Cyclotella nana</name>
    <dbReference type="NCBI Taxonomy" id="35128"/>
    <lineage>
        <taxon>Eukaryota</taxon>
        <taxon>Sar</taxon>
        <taxon>Stramenopiles</taxon>
        <taxon>Ochrophyta</taxon>
        <taxon>Bacillariophyta</taxon>
        <taxon>Coscinodiscophyceae</taxon>
        <taxon>Thalassiosirophycidae</taxon>
        <taxon>Thalassiosirales</taxon>
        <taxon>Thalassiosiraceae</taxon>
        <taxon>Thalassiosira</taxon>
    </lineage>
</organism>
<dbReference type="InParanoid" id="B8BT61"/>
<name>B8BT61_THAPS</name>
<feature type="compositionally biased region" description="Basic residues" evidence="1">
    <location>
        <begin position="261"/>
        <end position="276"/>
    </location>
</feature>
<dbReference type="HOGENOM" id="CLU_798085_0_0_1"/>
<feature type="compositionally biased region" description="Basic and acidic residues" evidence="1">
    <location>
        <begin position="277"/>
        <end position="288"/>
    </location>
</feature>
<keyword evidence="2" id="KW-0812">Transmembrane</keyword>
<dbReference type="eggNOG" id="ENOG502QZEW">
    <property type="taxonomic scope" value="Eukaryota"/>
</dbReference>
<evidence type="ECO:0000256" key="1">
    <source>
        <dbReference type="SAM" id="MobiDB-lite"/>
    </source>
</evidence>
<feature type="region of interest" description="Disordered" evidence="1">
    <location>
        <begin position="250"/>
        <end position="289"/>
    </location>
</feature>
<feature type="region of interest" description="Disordered" evidence="1">
    <location>
        <begin position="92"/>
        <end position="199"/>
    </location>
</feature>
<dbReference type="Proteomes" id="UP000001449">
    <property type="component" value="Chromosome 1"/>
</dbReference>
<feature type="compositionally biased region" description="Acidic residues" evidence="1">
    <location>
        <begin position="102"/>
        <end position="117"/>
    </location>
</feature>
<feature type="region of interest" description="Disordered" evidence="1">
    <location>
        <begin position="1"/>
        <end position="33"/>
    </location>
</feature>
<reference evidence="3 4" key="1">
    <citation type="journal article" date="2004" name="Science">
        <title>The genome of the diatom Thalassiosira pseudonana: ecology, evolution, and metabolism.</title>
        <authorList>
            <person name="Armbrust E.V."/>
            <person name="Berges J.A."/>
            <person name="Bowler C."/>
            <person name="Green B.R."/>
            <person name="Martinez D."/>
            <person name="Putnam N.H."/>
            <person name="Zhou S."/>
            <person name="Allen A.E."/>
            <person name="Apt K.E."/>
            <person name="Bechner M."/>
            <person name="Brzezinski M.A."/>
            <person name="Chaal B.K."/>
            <person name="Chiovitti A."/>
            <person name="Davis A.K."/>
            <person name="Demarest M.S."/>
            <person name="Detter J.C."/>
            <person name="Glavina T."/>
            <person name="Goodstein D."/>
            <person name="Hadi M.Z."/>
            <person name="Hellsten U."/>
            <person name="Hildebrand M."/>
            <person name="Jenkins B.D."/>
            <person name="Jurka J."/>
            <person name="Kapitonov V.V."/>
            <person name="Kroger N."/>
            <person name="Lau W.W."/>
            <person name="Lane T.W."/>
            <person name="Larimer F.W."/>
            <person name="Lippmeier J.C."/>
            <person name="Lucas S."/>
            <person name="Medina M."/>
            <person name="Montsant A."/>
            <person name="Obornik M."/>
            <person name="Parker M.S."/>
            <person name="Palenik B."/>
            <person name="Pazour G.J."/>
            <person name="Richardson P.M."/>
            <person name="Rynearson T.A."/>
            <person name="Saito M.A."/>
            <person name="Schwartz D.C."/>
            <person name="Thamatrakoln K."/>
            <person name="Valentin K."/>
            <person name="Vardi A."/>
            <person name="Wilkerson F.P."/>
            <person name="Rokhsar D.S."/>
        </authorList>
    </citation>
    <scope>NUCLEOTIDE SEQUENCE [LARGE SCALE GENOMIC DNA]</scope>
    <source>
        <strain evidence="3 4">CCMP1335</strain>
    </source>
</reference>